<keyword evidence="2" id="KW-1185">Reference proteome</keyword>
<evidence type="ECO:0000313" key="1">
    <source>
        <dbReference type="EMBL" id="AIQ14935.1"/>
    </source>
</evidence>
<accession>A0A089HW38</accession>
<proteinExistence type="predicted"/>
<dbReference type="EMBL" id="CP009288">
    <property type="protein sequence ID" value="AIQ14935.1"/>
    <property type="molecule type" value="Genomic_DNA"/>
</dbReference>
<protein>
    <submittedName>
        <fullName evidence="1">Uncharacterized protein</fullName>
    </submittedName>
</protein>
<organism evidence="1 2">
    <name type="scientific">Paenibacillus durus</name>
    <name type="common">Paenibacillus azotofixans</name>
    <dbReference type="NCBI Taxonomy" id="44251"/>
    <lineage>
        <taxon>Bacteria</taxon>
        <taxon>Bacillati</taxon>
        <taxon>Bacillota</taxon>
        <taxon>Bacilli</taxon>
        <taxon>Bacillales</taxon>
        <taxon>Paenibacillaceae</taxon>
        <taxon>Paenibacillus</taxon>
    </lineage>
</organism>
<dbReference type="KEGG" id="pdu:PDUR_25930"/>
<evidence type="ECO:0000313" key="2">
    <source>
        <dbReference type="Proteomes" id="UP000029409"/>
    </source>
</evidence>
<dbReference type="STRING" id="44251.PDUR_25930"/>
<dbReference type="AlphaFoldDB" id="A0A089HW38"/>
<sequence>MSFFTCEKTKKEKLGSIAQAKVKYEAVVVMLTEMARIRALTRRCWVRQRLDKSARERERQEARPI</sequence>
<name>A0A089HW38_PAEDU</name>
<gene>
    <name evidence="1" type="ORF">PDUR_25930</name>
</gene>
<dbReference type="Proteomes" id="UP000029409">
    <property type="component" value="Chromosome"/>
</dbReference>
<reference evidence="1 2" key="1">
    <citation type="submission" date="2014-08" db="EMBL/GenBank/DDBJ databases">
        <title>Comparative genomics of the Paenibacillus odorifer group.</title>
        <authorList>
            <person name="den Bakker H.C."/>
            <person name="Tsai Y.-C."/>
            <person name="Martin N."/>
            <person name="Korlach J."/>
            <person name="Wiedmann M."/>
        </authorList>
    </citation>
    <scope>NUCLEOTIDE SEQUENCE [LARGE SCALE GENOMIC DNA]</scope>
    <source>
        <strain evidence="1 2">DSM 1735</strain>
    </source>
</reference>